<accession>A0A3B0VRK6</accession>
<evidence type="ECO:0000256" key="3">
    <source>
        <dbReference type="ARBA" id="ARBA00023274"/>
    </source>
</evidence>
<dbReference type="NCBIfam" id="TIGR01024">
    <property type="entry name" value="rplS_bact"/>
    <property type="match status" value="1"/>
</dbReference>
<dbReference type="InterPro" id="IPR038657">
    <property type="entry name" value="Ribosomal_bL19_sf"/>
</dbReference>
<dbReference type="PANTHER" id="PTHR15680">
    <property type="entry name" value="RIBOSOMAL PROTEIN L19"/>
    <property type="match status" value="1"/>
</dbReference>
<organism evidence="4">
    <name type="scientific">hydrothermal vent metagenome</name>
    <dbReference type="NCBI Taxonomy" id="652676"/>
    <lineage>
        <taxon>unclassified sequences</taxon>
        <taxon>metagenomes</taxon>
        <taxon>ecological metagenomes</taxon>
    </lineage>
</organism>
<dbReference type="InterPro" id="IPR001857">
    <property type="entry name" value="Ribosomal_bL19"/>
</dbReference>
<dbReference type="GO" id="GO:0003735">
    <property type="term" value="F:structural constituent of ribosome"/>
    <property type="evidence" value="ECO:0007669"/>
    <property type="project" value="InterPro"/>
</dbReference>
<evidence type="ECO:0000256" key="1">
    <source>
        <dbReference type="ARBA" id="ARBA00005781"/>
    </source>
</evidence>
<dbReference type="PANTHER" id="PTHR15680:SF9">
    <property type="entry name" value="LARGE RIBOSOMAL SUBUNIT PROTEIN BL19M"/>
    <property type="match status" value="1"/>
</dbReference>
<evidence type="ECO:0000256" key="2">
    <source>
        <dbReference type="ARBA" id="ARBA00022980"/>
    </source>
</evidence>
<dbReference type="HAMAP" id="MF_00402">
    <property type="entry name" value="Ribosomal_bL19"/>
    <property type="match status" value="1"/>
</dbReference>
<dbReference type="PIRSF" id="PIRSF002191">
    <property type="entry name" value="Ribosomal_L19"/>
    <property type="match status" value="1"/>
</dbReference>
<dbReference type="GO" id="GO:0022625">
    <property type="term" value="C:cytosolic large ribosomal subunit"/>
    <property type="evidence" value="ECO:0007669"/>
    <property type="project" value="TreeGrafter"/>
</dbReference>
<dbReference type="PRINTS" id="PR00061">
    <property type="entry name" value="RIBOSOMALL19"/>
</dbReference>
<reference evidence="4" key="1">
    <citation type="submission" date="2018-06" db="EMBL/GenBank/DDBJ databases">
        <authorList>
            <person name="Zhirakovskaya E."/>
        </authorList>
    </citation>
    <scope>NUCLEOTIDE SEQUENCE</scope>
</reference>
<dbReference type="Gene3D" id="2.30.30.790">
    <property type="match status" value="1"/>
</dbReference>
<keyword evidence="2 4" id="KW-0689">Ribosomal protein</keyword>
<evidence type="ECO:0000313" key="4">
    <source>
        <dbReference type="EMBL" id="VAW39509.1"/>
    </source>
</evidence>
<dbReference type="GO" id="GO:0006412">
    <property type="term" value="P:translation"/>
    <property type="evidence" value="ECO:0007669"/>
    <property type="project" value="InterPro"/>
</dbReference>
<comment type="similarity">
    <text evidence="1">Belongs to the bacterial ribosomal protein bL19 family.</text>
</comment>
<dbReference type="Pfam" id="PF01245">
    <property type="entry name" value="Ribosomal_L19"/>
    <property type="match status" value="1"/>
</dbReference>
<name>A0A3B0VRK6_9ZZZZ</name>
<dbReference type="AlphaFoldDB" id="A0A3B0VRK6"/>
<protein>
    <submittedName>
        <fullName evidence="4">LSU ribosomal protein L19p</fullName>
    </submittedName>
</protein>
<gene>
    <name evidence="4" type="ORF">MNBD_CHLOROFLEXI01-901</name>
</gene>
<dbReference type="SUPFAM" id="SSF50104">
    <property type="entry name" value="Translation proteins SH3-like domain"/>
    <property type="match status" value="1"/>
</dbReference>
<proteinExistence type="inferred from homology"/>
<keyword evidence="3" id="KW-0687">Ribonucleoprotein</keyword>
<dbReference type="EMBL" id="UOEU01000748">
    <property type="protein sequence ID" value="VAW39509.1"/>
    <property type="molecule type" value="Genomic_DNA"/>
</dbReference>
<dbReference type="InterPro" id="IPR008991">
    <property type="entry name" value="Translation_prot_SH3-like_sf"/>
</dbReference>
<sequence length="118" mass="13896">MSDLLLQAFDNEKNEILPELHVGDDVTIHVRINVGKRNERSQVVRGTVIRHRRSGNNGNFTVRRIASNGIGVERTFLLHSPRIEKIDVHRHAYVRRAQLYYLRDRRGKSARLREKRIY</sequence>